<organism evidence="2 4">
    <name type="scientific">Leyella lascolaii</name>
    <dbReference type="NCBI Taxonomy" id="1776379"/>
    <lineage>
        <taxon>Bacteria</taxon>
        <taxon>Pseudomonadati</taxon>
        <taxon>Bacteroidota</taxon>
        <taxon>Bacteroidia</taxon>
        <taxon>Bacteroidales</taxon>
        <taxon>Prevotellaceae</taxon>
        <taxon>Leyella</taxon>
    </lineage>
</organism>
<comment type="caution">
    <text evidence="2">The sequence shown here is derived from an EMBL/GenBank/DDBJ whole genome shotgun (WGS) entry which is preliminary data.</text>
</comment>
<evidence type="ECO:0000313" key="2">
    <source>
        <dbReference type="EMBL" id="MDN0024539.1"/>
    </source>
</evidence>
<reference evidence="2" key="2">
    <citation type="submission" date="2023-08" db="EMBL/GenBank/DDBJ databases">
        <title>Identification and characterization of horizontal gene transfer across gut microbiota members of farm animals based on homology search.</title>
        <authorList>
            <person name="Schwarzerova J."/>
            <person name="Nykrynova M."/>
            <person name="Jureckova K."/>
            <person name="Cejkova D."/>
            <person name="Rychlik I."/>
        </authorList>
    </citation>
    <scope>NUCLEOTIDE SEQUENCE</scope>
    <source>
        <strain evidence="2">ET15</strain>
        <strain evidence="1">ET37</strain>
    </source>
</reference>
<accession>A0AAW7JH69</accession>
<proteinExistence type="predicted"/>
<reference evidence="2" key="1">
    <citation type="submission" date="2023-06" db="EMBL/GenBank/DDBJ databases">
        <authorList>
            <person name="Zeman M."/>
            <person name="Kubasova T."/>
            <person name="Jahodarova E."/>
            <person name="Nykrynova M."/>
            <person name="Rychlik I."/>
        </authorList>
    </citation>
    <scope>NUCLEOTIDE SEQUENCE</scope>
    <source>
        <strain evidence="2">ET15</strain>
        <strain evidence="1">ET37</strain>
    </source>
</reference>
<gene>
    <name evidence="1" type="ORF">QVN81_03385</name>
    <name evidence="2" type="ORF">QVN84_03215</name>
</gene>
<dbReference type="AlphaFoldDB" id="A0AAW7JH69"/>
<dbReference type="Proteomes" id="UP001168478">
    <property type="component" value="Unassembled WGS sequence"/>
</dbReference>
<name>A0AAW7JH69_9BACT</name>
<dbReference type="EMBL" id="JAUEIE010000002">
    <property type="protein sequence ID" value="MDN0022068.1"/>
    <property type="molecule type" value="Genomic_DNA"/>
</dbReference>
<evidence type="ECO:0000313" key="1">
    <source>
        <dbReference type="EMBL" id="MDN0022068.1"/>
    </source>
</evidence>
<sequence length="66" mass="7555">MIRCIFDKAECNPADSSTKREWKYNDIFGLNVKGVADAGVYWSADAFMREWGRGIVMHGIKVVIRM</sequence>
<dbReference type="RefSeq" id="WP_289824742.1">
    <property type="nucleotide sequence ID" value="NZ_JAUEIE010000002.1"/>
</dbReference>
<dbReference type="Proteomes" id="UP001167831">
    <property type="component" value="Unassembled WGS sequence"/>
</dbReference>
<protein>
    <submittedName>
        <fullName evidence="2">Uncharacterized protein</fullName>
    </submittedName>
</protein>
<dbReference type="EMBL" id="JAUEIF010000002">
    <property type="protein sequence ID" value="MDN0024539.1"/>
    <property type="molecule type" value="Genomic_DNA"/>
</dbReference>
<keyword evidence="3" id="KW-1185">Reference proteome</keyword>
<evidence type="ECO:0000313" key="3">
    <source>
        <dbReference type="Proteomes" id="UP001167831"/>
    </source>
</evidence>
<evidence type="ECO:0000313" key="4">
    <source>
        <dbReference type="Proteomes" id="UP001168478"/>
    </source>
</evidence>